<evidence type="ECO:0000313" key="2">
    <source>
        <dbReference type="Proteomes" id="UP000244855"/>
    </source>
</evidence>
<dbReference type="Proteomes" id="UP000244855">
    <property type="component" value="Unassembled WGS sequence"/>
</dbReference>
<gene>
    <name evidence="1" type="ORF">DM02DRAFT_709633</name>
</gene>
<protein>
    <submittedName>
        <fullName evidence="1">Uncharacterized protein</fullName>
    </submittedName>
</protein>
<proteinExistence type="predicted"/>
<dbReference type="EMBL" id="KZ806108">
    <property type="protein sequence ID" value="PVH90774.1"/>
    <property type="molecule type" value="Genomic_DNA"/>
</dbReference>
<accession>A0A2V1D0J7</accession>
<name>A0A2V1D0J7_9PLEO</name>
<dbReference type="OrthoDB" id="3718632at2759"/>
<evidence type="ECO:0000313" key="1">
    <source>
        <dbReference type="EMBL" id="PVH90774.1"/>
    </source>
</evidence>
<sequence>MRQLADIYTQLEKHPLRALSRLQPSSSSAGQPEVGPAFFNYDSSKRAVPFSPFNNIDNYYKALIQHKINLIKTGEIAPSTPLNQYLVYQSLLNHLPRSEQGPFFLRHVDSRDINFLVNSKYNITGIID</sequence>
<keyword evidence="2" id="KW-1185">Reference proteome</keyword>
<dbReference type="AlphaFoldDB" id="A0A2V1D0J7"/>
<reference evidence="1 2" key="1">
    <citation type="journal article" date="2018" name="Sci. Rep.">
        <title>Comparative genomics provides insights into the lifestyle and reveals functional heterogeneity of dark septate endophytic fungi.</title>
        <authorList>
            <person name="Knapp D.G."/>
            <person name="Nemeth J.B."/>
            <person name="Barry K."/>
            <person name="Hainaut M."/>
            <person name="Henrissat B."/>
            <person name="Johnson J."/>
            <person name="Kuo A."/>
            <person name="Lim J.H.P."/>
            <person name="Lipzen A."/>
            <person name="Nolan M."/>
            <person name="Ohm R.A."/>
            <person name="Tamas L."/>
            <person name="Grigoriev I.V."/>
            <person name="Spatafora J.W."/>
            <person name="Nagy L.G."/>
            <person name="Kovacs G.M."/>
        </authorList>
    </citation>
    <scope>NUCLEOTIDE SEQUENCE [LARGE SCALE GENOMIC DNA]</scope>
    <source>
        <strain evidence="1 2">DSE2036</strain>
    </source>
</reference>
<organism evidence="1 2">
    <name type="scientific">Periconia macrospinosa</name>
    <dbReference type="NCBI Taxonomy" id="97972"/>
    <lineage>
        <taxon>Eukaryota</taxon>
        <taxon>Fungi</taxon>
        <taxon>Dikarya</taxon>
        <taxon>Ascomycota</taxon>
        <taxon>Pezizomycotina</taxon>
        <taxon>Dothideomycetes</taxon>
        <taxon>Pleosporomycetidae</taxon>
        <taxon>Pleosporales</taxon>
        <taxon>Massarineae</taxon>
        <taxon>Periconiaceae</taxon>
        <taxon>Periconia</taxon>
    </lineage>
</organism>